<accession>A0ABV3XPE4</accession>
<comment type="caution">
    <text evidence="2">The sequence shown here is derived from an EMBL/GenBank/DDBJ whole genome shotgun (WGS) entry which is preliminary data.</text>
</comment>
<name>A0ABV3XPE4_9RHOB</name>
<dbReference type="EMBL" id="JBEHHI010000001">
    <property type="protein sequence ID" value="MEX5727188.1"/>
    <property type="molecule type" value="Genomic_DNA"/>
</dbReference>
<evidence type="ECO:0000313" key="2">
    <source>
        <dbReference type="EMBL" id="MEX5727188.1"/>
    </source>
</evidence>
<reference evidence="2 3" key="1">
    <citation type="submission" date="2024-06" db="EMBL/GenBank/DDBJ databases">
        <title>Genome of Rhodovulum iodosum, a marine photoferrotroph.</title>
        <authorList>
            <person name="Bianchini G."/>
            <person name="Nikeleit V."/>
            <person name="Kappler A."/>
            <person name="Bryce C."/>
            <person name="Sanchez-Baracaldo P."/>
        </authorList>
    </citation>
    <scope>NUCLEOTIDE SEQUENCE [LARGE SCALE GENOMIC DNA]</scope>
    <source>
        <strain evidence="2 3">UT/N1</strain>
    </source>
</reference>
<feature type="region of interest" description="Disordered" evidence="1">
    <location>
        <begin position="1"/>
        <end position="44"/>
    </location>
</feature>
<dbReference type="Proteomes" id="UP001560019">
    <property type="component" value="Unassembled WGS sequence"/>
</dbReference>
<dbReference type="Pfam" id="PF11748">
    <property type="entry name" value="DUF3306"/>
    <property type="match status" value="1"/>
</dbReference>
<feature type="compositionally biased region" description="Low complexity" evidence="1">
    <location>
        <begin position="26"/>
        <end position="39"/>
    </location>
</feature>
<organism evidence="2 3">
    <name type="scientific">Rhodovulum iodosum</name>
    <dbReference type="NCBI Taxonomy" id="68291"/>
    <lineage>
        <taxon>Bacteria</taxon>
        <taxon>Pseudomonadati</taxon>
        <taxon>Pseudomonadota</taxon>
        <taxon>Alphaproteobacteria</taxon>
        <taxon>Rhodobacterales</taxon>
        <taxon>Paracoccaceae</taxon>
        <taxon>Rhodovulum</taxon>
    </lineage>
</organism>
<proteinExistence type="predicted"/>
<evidence type="ECO:0000256" key="1">
    <source>
        <dbReference type="SAM" id="MobiDB-lite"/>
    </source>
</evidence>
<keyword evidence="3" id="KW-1185">Reference proteome</keyword>
<evidence type="ECO:0000313" key="3">
    <source>
        <dbReference type="Proteomes" id="UP001560019"/>
    </source>
</evidence>
<dbReference type="RefSeq" id="WP_125408022.1">
    <property type="nucleotide sequence ID" value="NZ_JBEHHI010000001.1"/>
</dbReference>
<dbReference type="InterPro" id="IPR021735">
    <property type="entry name" value="DUF3306"/>
</dbReference>
<evidence type="ECO:0008006" key="4">
    <source>
        <dbReference type="Google" id="ProtNLM"/>
    </source>
</evidence>
<protein>
    <recommendedName>
        <fullName evidence="4">DUF3306 domain-containing protein</fullName>
    </recommendedName>
</protein>
<gene>
    <name evidence="2" type="ORF">Ga0609869_000541</name>
</gene>
<sequence>MSPAPDGFLARWSRAKRSGGEEPETEGAGPPAEATVPAPAEERSDAEILQELGLSDPDSLQPGDDFSAFLREAVPEHLRRRALRRLWRSNPVLANLDGLNDYDTDFTGDSVGPGLLQTAYKVGRGFVLDEDVPAETPPVERADTAEVETPESDVQIDEVFENSAEPWTEDSVMQDSDRVRARKRMRFRFQTSAEAAAVTEDFLDNE</sequence>